<dbReference type="EMBL" id="UGSG01000001">
    <property type="protein sequence ID" value="SUA81736.1"/>
    <property type="molecule type" value="Genomic_DNA"/>
</dbReference>
<evidence type="ECO:0000313" key="3">
    <source>
        <dbReference type="EMBL" id="VVE64182.1"/>
    </source>
</evidence>
<feature type="region of interest" description="Disordered" evidence="1">
    <location>
        <begin position="76"/>
        <end position="112"/>
    </location>
</feature>
<reference evidence="3 5" key="2">
    <citation type="submission" date="2019-08" db="EMBL/GenBank/DDBJ databases">
        <authorList>
            <person name="Peeters C."/>
        </authorList>
    </citation>
    <scope>NUCLEOTIDE SEQUENCE [LARGE SCALE GENOMIC DNA]</scope>
    <source>
        <strain evidence="3 5">LMG 31119</strain>
    </source>
</reference>
<protein>
    <submittedName>
        <fullName evidence="2">Uncharacterized protein</fullName>
    </submittedName>
</protein>
<organism evidence="2 4">
    <name type="scientific">Pandoraea pnomenusa</name>
    <dbReference type="NCBI Taxonomy" id="93220"/>
    <lineage>
        <taxon>Bacteria</taxon>
        <taxon>Pseudomonadati</taxon>
        <taxon>Pseudomonadota</taxon>
        <taxon>Betaproteobacteria</taxon>
        <taxon>Burkholderiales</taxon>
        <taxon>Burkholderiaceae</taxon>
        <taxon>Pandoraea</taxon>
    </lineage>
</organism>
<name>A0A378YX30_9BURK</name>
<keyword evidence="5" id="KW-1185">Reference proteome</keyword>
<evidence type="ECO:0000313" key="5">
    <source>
        <dbReference type="Proteomes" id="UP000361468"/>
    </source>
</evidence>
<dbReference type="Proteomes" id="UP000254573">
    <property type="component" value="Unassembled WGS sequence"/>
</dbReference>
<evidence type="ECO:0000313" key="4">
    <source>
        <dbReference type="Proteomes" id="UP000254573"/>
    </source>
</evidence>
<dbReference type="EMBL" id="CABPSO010000003">
    <property type="protein sequence ID" value="VVE64182.1"/>
    <property type="molecule type" value="Genomic_DNA"/>
</dbReference>
<reference evidence="2 4" key="1">
    <citation type="submission" date="2018-06" db="EMBL/GenBank/DDBJ databases">
        <authorList>
            <consortium name="Pathogen Informatics"/>
            <person name="Doyle S."/>
        </authorList>
    </citation>
    <scope>NUCLEOTIDE SEQUENCE [LARGE SCALE GENOMIC DNA]</scope>
    <source>
        <strain evidence="2 4">NCTC13160</strain>
    </source>
</reference>
<sequence>MWEMLDGDMNGFEVWMYLQCIQTNDDVELYSFIGLCRHRSAPFDNFIPLKPDAGVAFDARADAARACRQLARSAIDGKRPVGSGDPMSALPPCSDKTSAESCRSGERVAPLH</sequence>
<gene>
    <name evidence="2" type="ORF">NCTC13160_04604</name>
    <name evidence="3" type="ORF">PPN31119_01487</name>
</gene>
<dbReference type="RefSeq" id="WP_063599170.1">
    <property type="nucleotide sequence ID" value="NZ_CABPSO010000003.1"/>
</dbReference>
<evidence type="ECO:0000313" key="2">
    <source>
        <dbReference type="EMBL" id="SUA81736.1"/>
    </source>
</evidence>
<evidence type="ECO:0000256" key="1">
    <source>
        <dbReference type="SAM" id="MobiDB-lite"/>
    </source>
</evidence>
<proteinExistence type="predicted"/>
<dbReference type="Proteomes" id="UP000361468">
    <property type="component" value="Unassembled WGS sequence"/>
</dbReference>
<accession>A0A378YX30</accession>
<dbReference type="AlphaFoldDB" id="A0A378YX30"/>